<feature type="compositionally biased region" description="Low complexity" evidence="1">
    <location>
        <begin position="219"/>
        <end position="237"/>
    </location>
</feature>
<name>A0A0A1UPW8_9HYPO</name>
<accession>A0A0A1UPW8</accession>
<dbReference type="Proteomes" id="UP000030151">
    <property type="component" value="Unassembled WGS sequence"/>
</dbReference>
<dbReference type="AlphaFoldDB" id="A0A0A1UPW8"/>
<organism evidence="2 3">
    <name type="scientific">Metarhizium robertsii</name>
    <dbReference type="NCBI Taxonomy" id="568076"/>
    <lineage>
        <taxon>Eukaryota</taxon>
        <taxon>Fungi</taxon>
        <taxon>Dikarya</taxon>
        <taxon>Ascomycota</taxon>
        <taxon>Pezizomycotina</taxon>
        <taxon>Sordariomycetes</taxon>
        <taxon>Hypocreomycetidae</taxon>
        <taxon>Hypocreales</taxon>
        <taxon>Clavicipitaceae</taxon>
        <taxon>Metarhizium</taxon>
    </lineage>
</organism>
<feature type="compositionally biased region" description="Basic and acidic residues" evidence="1">
    <location>
        <begin position="175"/>
        <end position="192"/>
    </location>
</feature>
<evidence type="ECO:0000313" key="2">
    <source>
        <dbReference type="EMBL" id="EXU96930.1"/>
    </source>
</evidence>
<dbReference type="HOGENOM" id="CLU_778458_0_0_1"/>
<feature type="compositionally biased region" description="Basic and acidic residues" evidence="1">
    <location>
        <begin position="1"/>
        <end position="11"/>
    </location>
</feature>
<protein>
    <submittedName>
        <fullName evidence="2">Uncharacterized protein</fullName>
    </submittedName>
</protein>
<feature type="compositionally biased region" description="Basic residues" evidence="1">
    <location>
        <begin position="193"/>
        <end position="203"/>
    </location>
</feature>
<comment type="caution">
    <text evidence="2">The sequence shown here is derived from an EMBL/GenBank/DDBJ whole genome shotgun (WGS) entry which is preliminary data.</text>
</comment>
<feature type="compositionally biased region" description="Basic and acidic residues" evidence="1">
    <location>
        <begin position="125"/>
        <end position="163"/>
    </location>
</feature>
<proteinExistence type="predicted"/>
<reference evidence="2 3" key="1">
    <citation type="submission" date="2014-02" db="EMBL/GenBank/DDBJ databases">
        <title>The genome sequence of the entomopathogenic fungus Metarhizium robertsii ARSEF 2575.</title>
        <authorList>
            <person name="Giuliano Garisto Donzelli B."/>
            <person name="Roe B.A."/>
            <person name="Macmil S.L."/>
            <person name="Krasnoff S.B."/>
            <person name="Gibson D.M."/>
        </authorList>
    </citation>
    <scope>NUCLEOTIDE SEQUENCE [LARGE SCALE GENOMIC DNA]</scope>
    <source>
        <strain evidence="2 3">ARSEF 2575</strain>
    </source>
</reference>
<feature type="compositionally biased region" description="Pro residues" evidence="1">
    <location>
        <begin position="79"/>
        <end position="88"/>
    </location>
</feature>
<feature type="compositionally biased region" description="Basic and acidic residues" evidence="1">
    <location>
        <begin position="89"/>
        <end position="115"/>
    </location>
</feature>
<feature type="compositionally biased region" description="Basic residues" evidence="1">
    <location>
        <begin position="27"/>
        <end position="38"/>
    </location>
</feature>
<sequence>MAYPHRDRYDDGYYPPPSDDRFAGPPPRRHKSERHRRRSPDGIPYGEDAYPPRRGYSRREPPGPRGMTQPGSSGRRPRSPPPYYPPEPAPREPRKDSRREPRPSRPERDVPRSYDRNYPPARDYASPRDQPRRSHREEPEYRPRRDRASPPPEYRSRPREGRSYKSRPVSPEPISRPREFPAPKYGGGDDGKRHHRARSHERSHKRDVSPARGRDRAFPPTSKPSSSSRRKSAPAPTADKAKKQAWWQNPLIQAGARTAFAAGAQAAMQNRNDPNPWLGSKGAKVATAALGAALMDGFGKKKD</sequence>
<dbReference type="EMBL" id="JELW01000043">
    <property type="protein sequence ID" value="EXU96930.1"/>
    <property type="molecule type" value="Genomic_DNA"/>
</dbReference>
<evidence type="ECO:0000313" key="3">
    <source>
        <dbReference type="Proteomes" id="UP000030151"/>
    </source>
</evidence>
<evidence type="ECO:0000256" key="1">
    <source>
        <dbReference type="SAM" id="MobiDB-lite"/>
    </source>
</evidence>
<feature type="compositionally biased region" description="Basic and acidic residues" evidence="1">
    <location>
        <begin position="204"/>
        <end position="217"/>
    </location>
</feature>
<feature type="region of interest" description="Disordered" evidence="1">
    <location>
        <begin position="1"/>
        <end position="246"/>
    </location>
</feature>
<dbReference type="eggNOG" id="ENOG502RA7Z">
    <property type="taxonomic scope" value="Eukaryota"/>
</dbReference>
<gene>
    <name evidence="2" type="ORF">X797_010012</name>
</gene>